<proteinExistence type="predicted"/>
<keyword evidence="1" id="KW-0472">Membrane</keyword>
<dbReference type="EMBL" id="JACHGO010000005">
    <property type="protein sequence ID" value="MBB5143706.1"/>
    <property type="molecule type" value="Genomic_DNA"/>
</dbReference>
<name>A0A7W8FG94_9BACT</name>
<comment type="caution">
    <text evidence="2">The sequence shown here is derived from an EMBL/GenBank/DDBJ whole genome shotgun (WGS) entry which is preliminary data.</text>
</comment>
<feature type="transmembrane region" description="Helical" evidence="1">
    <location>
        <begin position="6"/>
        <end position="25"/>
    </location>
</feature>
<reference evidence="2 3" key="1">
    <citation type="submission" date="2020-08" db="EMBL/GenBank/DDBJ databases">
        <title>Genomic Encyclopedia of Type Strains, Phase IV (KMG-IV): sequencing the most valuable type-strain genomes for metagenomic binning, comparative biology and taxonomic classification.</title>
        <authorList>
            <person name="Goeker M."/>
        </authorList>
    </citation>
    <scope>NUCLEOTIDE SEQUENCE [LARGE SCALE GENOMIC DNA]</scope>
    <source>
        <strain evidence="2 3">DSM 11275</strain>
    </source>
</reference>
<organism evidence="2 3">
    <name type="scientific">Desulfovibrio intestinalis</name>
    <dbReference type="NCBI Taxonomy" id="58621"/>
    <lineage>
        <taxon>Bacteria</taxon>
        <taxon>Pseudomonadati</taxon>
        <taxon>Thermodesulfobacteriota</taxon>
        <taxon>Desulfovibrionia</taxon>
        <taxon>Desulfovibrionales</taxon>
        <taxon>Desulfovibrionaceae</taxon>
        <taxon>Desulfovibrio</taxon>
    </lineage>
</organism>
<evidence type="ECO:0000313" key="2">
    <source>
        <dbReference type="EMBL" id="MBB5143706.1"/>
    </source>
</evidence>
<dbReference type="AlphaFoldDB" id="A0A7W8FG94"/>
<accession>A0A7W8FG94</accession>
<evidence type="ECO:0000313" key="3">
    <source>
        <dbReference type="Proteomes" id="UP000539075"/>
    </source>
</evidence>
<sequence length="150" mass="16983">MVNNQLGALIKLVGVFVVSFFLLACGSSGNNLEKLHGKWSVDRKETVDLSKEYGKMSKEMKSELVSRMVRPSLNFDVLGKTVEIYYTENQKDAFILPFEVKKEKSNIIVITLNSSAPIEIVFDSERKIIMRSKVFLQQTGFAEIVLTKTK</sequence>
<evidence type="ECO:0000256" key="1">
    <source>
        <dbReference type="SAM" id="Phobius"/>
    </source>
</evidence>
<dbReference type="RefSeq" id="WP_183719475.1">
    <property type="nucleotide sequence ID" value="NZ_JACHGO010000005.1"/>
</dbReference>
<gene>
    <name evidence="2" type="ORF">HNQ38_001806</name>
</gene>
<keyword evidence="1" id="KW-0812">Transmembrane</keyword>
<keyword evidence="3" id="KW-1185">Reference proteome</keyword>
<keyword evidence="1" id="KW-1133">Transmembrane helix</keyword>
<protein>
    <submittedName>
        <fullName evidence="2">Uncharacterized protein</fullName>
    </submittedName>
</protein>
<dbReference type="Proteomes" id="UP000539075">
    <property type="component" value="Unassembled WGS sequence"/>
</dbReference>